<dbReference type="SMART" id="SM00327">
    <property type="entry name" value="VWA"/>
    <property type="match status" value="1"/>
</dbReference>
<evidence type="ECO:0000256" key="1">
    <source>
        <dbReference type="SAM" id="MobiDB-lite"/>
    </source>
</evidence>
<feature type="compositionally biased region" description="Polar residues" evidence="1">
    <location>
        <begin position="565"/>
        <end position="584"/>
    </location>
</feature>
<protein>
    <submittedName>
        <fullName evidence="5">VWA domain-containing protein</fullName>
    </submittedName>
</protein>
<proteinExistence type="predicted"/>
<keyword evidence="6" id="KW-1185">Reference proteome</keyword>
<dbReference type="EMBL" id="JBIAQY010000002">
    <property type="protein sequence ID" value="MFF3567691.1"/>
    <property type="molecule type" value="Genomic_DNA"/>
</dbReference>
<feature type="transmembrane region" description="Helical" evidence="2">
    <location>
        <begin position="609"/>
        <end position="632"/>
    </location>
</feature>
<evidence type="ECO:0000256" key="3">
    <source>
        <dbReference type="SAM" id="SignalP"/>
    </source>
</evidence>
<dbReference type="Gene3D" id="3.40.50.410">
    <property type="entry name" value="von Willebrand factor, type A domain"/>
    <property type="match status" value="1"/>
</dbReference>
<dbReference type="PANTHER" id="PTHR10579">
    <property type="entry name" value="CALCIUM-ACTIVATED CHLORIDE CHANNEL REGULATOR"/>
    <property type="match status" value="1"/>
</dbReference>
<reference evidence="5 6" key="1">
    <citation type="submission" date="2024-10" db="EMBL/GenBank/DDBJ databases">
        <title>The Natural Products Discovery Center: Release of the First 8490 Sequenced Strains for Exploring Actinobacteria Biosynthetic Diversity.</title>
        <authorList>
            <person name="Kalkreuter E."/>
            <person name="Kautsar S.A."/>
            <person name="Yang D."/>
            <person name="Bader C.D."/>
            <person name="Teijaro C.N."/>
            <person name="Fluegel L."/>
            <person name="Davis C.M."/>
            <person name="Simpson J.R."/>
            <person name="Lauterbach L."/>
            <person name="Steele A.D."/>
            <person name="Gui C."/>
            <person name="Meng S."/>
            <person name="Li G."/>
            <person name="Viehrig K."/>
            <person name="Ye F."/>
            <person name="Su P."/>
            <person name="Kiefer A.F."/>
            <person name="Nichols A."/>
            <person name="Cepeda A.J."/>
            <person name="Yan W."/>
            <person name="Fan B."/>
            <person name="Jiang Y."/>
            <person name="Adhikari A."/>
            <person name="Zheng C.-J."/>
            <person name="Schuster L."/>
            <person name="Cowan T.M."/>
            <person name="Smanski M.J."/>
            <person name="Chevrette M.G."/>
            <person name="De Carvalho L.P.S."/>
            <person name="Shen B."/>
        </authorList>
    </citation>
    <scope>NUCLEOTIDE SEQUENCE [LARGE SCALE GENOMIC DNA]</scope>
    <source>
        <strain evidence="5 6">NPDC002593</strain>
    </source>
</reference>
<feature type="region of interest" description="Disordered" evidence="1">
    <location>
        <begin position="553"/>
        <end position="601"/>
    </location>
</feature>
<dbReference type="InterPro" id="IPR051266">
    <property type="entry name" value="CLCR"/>
</dbReference>
<dbReference type="RefSeq" id="WP_387402939.1">
    <property type="nucleotide sequence ID" value="NZ_JBIAQY010000002.1"/>
</dbReference>
<dbReference type="SUPFAM" id="SSF53300">
    <property type="entry name" value="vWA-like"/>
    <property type="match status" value="1"/>
</dbReference>
<feature type="signal peptide" evidence="3">
    <location>
        <begin position="1"/>
        <end position="26"/>
    </location>
</feature>
<evidence type="ECO:0000313" key="6">
    <source>
        <dbReference type="Proteomes" id="UP001601992"/>
    </source>
</evidence>
<keyword evidence="2" id="KW-1133">Transmembrane helix</keyword>
<evidence type="ECO:0000313" key="5">
    <source>
        <dbReference type="EMBL" id="MFF3567691.1"/>
    </source>
</evidence>
<feature type="chain" id="PRO_5047031302" evidence="3">
    <location>
        <begin position="27"/>
        <end position="645"/>
    </location>
</feature>
<accession>A0ABW6RUM5</accession>
<dbReference type="InterPro" id="IPR002035">
    <property type="entry name" value="VWF_A"/>
</dbReference>
<keyword evidence="2" id="KW-0472">Membrane</keyword>
<evidence type="ECO:0000256" key="2">
    <source>
        <dbReference type="SAM" id="Phobius"/>
    </source>
</evidence>
<name>A0ABW6RUM5_9NOCA</name>
<feature type="domain" description="VWFA" evidence="4">
    <location>
        <begin position="35"/>
        <end position="221"/>
    </location>
</feature>
<sequence length="645" mass="67077">MSRFTKLLTVAAAAAALSLVVAPVQAQEDKSGYAPTMLVLDASGSMQAADPGGGTKMDAAKAAVHTFVSAAPTEAKVGLTVYGTGTGSSDAEKSAGCADVRTLRDADTIDKAALNSAVDQIHASGYTPIGTSLRKAAEALPKSGPRSIVLVSDGEDTCAPPDPCEVAQELNRQGATIVVHAIGFGVDAASRDQLTCIAQKTGGTYTDAIDGKSLERILPRVTQTALRTYKPIGTPISGTATYRDAPTATPGQYLDTIGQRETRFYAMDVPQGAMAYFSATTAFPHVRQPSGANDNSVLYLRVYGADGQDCNVFQFEQVVNTGNGVALTVTKAWDGATKTKSATGGSADKCRGGGRYYFAPEWHGVADNMPQRVPIELLFGIEPAVTDAGAASSTTPTVFTAPTGTPAPVSGGGSFNAATILNGSGSYTDTVQRGEFVFYRVELDWGQGLAYRVNFLDSGRHGLDGVSNITSTLYTPVREKIDHDFGSFDGDPDSLPTVHPAFATLPVRYRNRDARPTAGKEQSLAGWYYIAVSVGPSRTEGVGGPVPIRLDLTVAGQPEPGPHYESSTANGTFGENATHSSTDPAKSGGGSGQSTVSAAPESDDGISPVILAVLIAVPVVLLALIIGAVFVLRSRKSRRNPGNSR</sequence>
<evidence type="ECO:0000259" key="4">
    <source>
        <dbReference type="PROSITE" id="PS50234"/>
    </source>
</evidence>
<dbReference type="InterPro" id="IPR036465">
    <property type="entry name" value="vWFA_dom_sf"/>
</dbReference>
<gene>
    <name evidence="5" type="ORF">ACFYXQ_07885</name>
</gene>
<organism evidence="5 6">
    <name type="scientific">Nocardia jiangxiensis</name>
    <dbReference type="NCBI Taxonomy" id="282685"/>
    <lineage>
        <taxon>Bacteria</taxon>
        <taxon>Bacillati</taxon>
        <taxon>Actinomycetota</taxon>
        <taxon>Actinomycetes</taxon>
        <taxon>Mycobacteriales</taxon>
        <taxon>Nocardiaceae</taxon>
        <taxon>Nocardia</taxon>
    </lineage>
</organism>
<dbReference type="Pfam" id="PF13519">
    <property type="entry name" value="VWA_2"/>
    <property type="match status" value="1"/>
</dbReference>
<dbReference type="Proteomes" id="UP001601992">
    <property type="component" value="Unassembled WGS sequence"/>
</dbReference>
<keyword evidence="3" id="KW-0732">Signal</keyword>
<dbReference type="PROSITE" id="PS50234">
    <property type="entry name" value="VWFA"/>
    <property type="match status" value="1"/>
</dbReference>
<comment type="caution">
    <text evidence="5">The sequence shown here is derived from an EMBL/GenBank/DDBJ whole genome shotgun (WGS) entry which is preliminary data.</text>
</comment>
<dbReference type="PANTHER" id="PTHR10579:SF43">
    <property type="entry name" value="ZINC FINGER (C3HC4-TYPE RING FINGER) FAMILY PROTEIN"/>
    <property type="match status" value="1"/>
</dbReference>
<keyword evidence="2" id="KW-0812">Transmembrane</keyword>